<dbReference type="EMBL" id="MIGA01000001">
    <property type="protein sequence ID" value="OSY48314.1"/>
    <property type="molecule type" value="Genomic_DNA"/>
</dbReference>
<evidence type="ECO:0000313" key="1">
    <source>
        <dbReference type="EMBL" id="OSY48314.1"/>
    </source>
</evidence>
<dbReference type="Proteomes" id="UP000194225">
    <property type="component" value="Unassembled WGS sequence"/>
</dbReference>
<evidence type="ECO:0000313" key="2">
    <source>
        <dbReference type="Proteomes" id="UP000194225"/>
    </source>
</evidence>
<organism evidence="1 2">
    <name type="scientific">Streptomyces platensis</name>
    <dbReference type="NCBI Taxonomy" id="58346"/>
    <lineage>
        <taxon>Bacteria</taxon>
        <taxon>Bacillati</taxon>
        <taxon>Actinomycetota</taxon>
        <taxon>Actinomycetes</taxon>
        <taxon>Kitasatosporales</taxon>
        <taxon>Streptomycetaceae</taxon>
        <taxon>Streptomyces</taxon>
    </lineage>
</organism>
<proteinExistence type="predicted"/>
<gene>
    <name evidence="1" type="ORF">BG653_00191</name>
</gene>
<sequence>MSSLFLLAPIFPPDGTSNTLSKHWLKHLKVDGKTQGIFDMNTKGDISPTP</sequence>
<reference evidence="1 2" key="1">
    <citation type="submission" date="2016-09" db="EMBL/GenBank/DDBJ databases">
        <title>Streptomyces platensis DSM40041, a candidate organism with high potential of specific P450 cytochromes.</title>
        <authorList>
            <person name="Grumaz C."/>
            <person name="Vainshtein Y."/>
            <person name="Kirstahler P."/>
            <person name="Sohn K."/>
        </authorList>
    </citation>
    <scope>NUCLEOTIDE SEQUENCE [LARGE SCALE GENOMIC DNA]</scope>
    <source>
        <strain evidence="1 2">DSM 40041</strain>
    </source>
</reference>
<name>A0ABX3Y6T8_STRPT</name>
<comment type="caution">
    <text evidence="1">The sequence shown here is derived from an EMBL/GenBank/DDBJ whole genome shotgun (WGS) entry which is preliminary data.</text>
</comment>
<dbReference type="GeneID" id="90929120"/>
<keyword evidence="2" id="KW-1185">Reference proteome</keyword>
<accession>A0ABX3Y6T8</accession>
<dbReference type="RefSeq" id="WP_244329929.1">
    <property type="nucleotide sequence ID" value="NZ_BAABSS010000001.1"/>
</dbReference>
<protein>
    <submittedName>
        <fullName evidence="1">Uncharacterized protein</fullName>
    </submittedName>
</protein>